<keyword evidence="5" id="KW-0133">Cell shape</keyword>
<dbReference type="GO" id="GO:0008360">
    <property type="term" value="P:regulation of cell shape"/>
    <property type="evidence" value="ECO:0007669"/>
    <property type="project" value="UniProtKB-KW"/>
</dbReference>
<reference evidence="13" key="1">
    <citation type="journal article" date="2014" name="Front. Microbiol.">
        <title>High frequency of phylogenetically diverse reductive dehalogenase-homologous genes in deep subseafloor sedimentary metagenomes.</title>
        <authorList>
            <person name="Kawai M."/>
            <person name="Futagami T."/>
            <person name="Toyoda A."/>
            <person name="Takaki Y."/>
            <person name="Nishi S."/>
            <person name="Hori S."/>
            <person name="Arai W."/>
            <person name="Tsubouchi T."/>
            <person name="Morono Y."/>
            <person name="Uchiyama I."/>
            <person name="Ito T."/>
            <person name="Fujiyama A."/>
            <person name="Inagaki F."/>
            <person name="Takami H."/>
        </authorList>
    </citation>
    <scope>NUCLEOTIDE SEQUENCE</scope>
    <source>
        <strain evidence="13">Expedition CK06-06</strain>
    </source>
</reference>
<keyword evidence="2" id="KW-0328">Glycosyltransferase</keyword>
<evidence type="ECO:0000256" key="10">
    <source>
        <dbReference type="ARBA" id="ARBA00044770"/>
    </source>
</evidence>
<keyword evidence="4 12" id="KW-0812">Transmembrane</keyword>
<keyword evidence="7 12" id="KW-1133">Transmembrane helix</keyword>
<dbReference type="PROSITE" id="PS00428">
    <property type="entry name" value="FTSW_RODA_SPOVE"/>
    <property type="match status" value="1"/>
</dbReference>
<keyword evidence="6" id="KW-0573">Peptidoglycan synthesis</keyword>
<proteinExistence type="predicted"/>
<organism evidence="13">
    <name type="scientific">marine sediment metagenome</name>
    <dbReference type="NCBI Taxonomy" id="412755"/>
    <lineage>
        <taxon>unclassified sequences</taxon>
        <taxon>metagenomes</taxon>
        <taxon>ecological metagenomes</taxon>
    </lineage>
</organism>
<dbReference type="GO" id="GO:0032153">
    <property type="term" value="C:cell division site"/>
    <property type="evidence" value="ECO:0007669"/>
    <property type="project" value="TreeGrafter"/>
</dbReference>
<gene>
    <name evidence="13" type="ORF">S03H2_51169</name>
</gene>
<evidence type="ECO:0000256" key="2">
    <source>
        <dbReference type="ARBA" id="ARBA00022676"/>
    </source>
</evidence>
<dbReference type="AlphaFoldDB" id="X1JMY8"/>
<dbReference type="Pfam" id="PF01098">
    <property type="entry name" value="FTSW_RODA_SPOVE"/>
    <property type="match status" value="1"/>
</dbReference>
<feature type="transmembrane region" description="Helical" evidence="12">
    <location>
        <begin position="83"/>
        <end position="112"/>
    </location>
</feature>
<comment type="caution">
    <text evidence="13">The sequence shown here is derived from an EMBL/GenBank/DDBJ whole genome shotgun (WGS) entry which is preliminary data.</text>
</comment>
<feature type="non-terminal residue" evidence="13">
    <location>
        <position position="1"/>
    </location>
</feature>
<evidence type="ECO:0000256" key="5">
    <source>
        <dbReference type="ARBA" id="ARBA00022960"/>
    </source>
</evidence>
<keyword evidence="3" id="KW-0808">Transferase</keyword>
<evidence type="ECO:0000256" key="4">
    <source>
        <dbReference type="ARBA" id="ARBA00022692"/>
    </source>
</evidence>
<feature type="transmembrane region" description="Helical" evidence="12">
    <location>
        <begin position="158"/>
        <end position="176"/>
    </location>
</feature>
<evidence type="ECO:0000256" key="6">
    <source>
        <dbReference type="ARBA" id="ARBA00022984"/>
    </source>
</evidence>
<dbReference type="EC" id="2.4.99.28" evidence="10"/>
<evidence type="ECO:0000256" key="12">
    <source>
        <dbReference type="SAM" id="Phobius"/>
    </source>
</evidence>
<accession>X1JMY8</accession>
<name>X1JMY8_9ZZZZ</name>
<dbReference type="PANTHER" id="PTHR30474">
    <property type="entry name" value="CELL CYCLE PROTEIN"/>
    <property type="match status" value="1"/>
</dbReference>
<evidence type="ECO:0000256" key="8">
    <source>
        <dbReference type="ARBA" id="ARBA00023136"/>
    </source>
</evidence>
<protein>
    <recommendedName>
        <fullName evidence="10">peptidoglycan glycosyltransferase</fullName>
        <ecNumber evidence="10">2.4.99.28</ecNumber>
    </recommendedName>
    <alternativeName>
        <fullName evidence="9">Peptidoglycan polymerase</fullName>
    </alternativeName>
</protein>
<dbReference type="GO" id="GO:0008955">
    <property type="term" value="F:peptidoglycan glycosyltransferase activity"/>
    <property type="evidence" value="ECO:0007669"/>
    <property type="project" value="UniProtKB-EC"/>
</dbReference>
<comment type="subcellular location">
    <subcellularLocation>
        <location evidence="1">Membrane</location>
        <topology evidence="1">Multi-pass membrane protein</topology>
    </subcellularLocation>
</comment>
<evidence type="ECO:0000313" key="13">
    <source>
        <dbReference type="EMBL" id="GAH71148.1"/>
    </source>
</evidence>
<dbReference type="GO" id="GO:0015648">
    <property type="term" value="F:lipid-linked peptidoglycan transporter activity"/>
    <property type="evidence" value="ECO:0007669"/>
    <property type="project" value="TreeGrafter"/>
</dbReference>
<dbReference type="GO" id="GO:0051301">
    <property type="term" value="P:cell division"/>
    <property type="evidence" value="ECO:0007669"/>
    <property type="project" value="InterPro"/>
</dbReference>
<evidence type="ECO:0000256" key="11">
    <source>
        <dbReference type="ARBA" id="ARBA00049902"/>
    </source>
</evidence>
<evidence type="ECO:0000256" key="7">
    <source>
        <dbReference type="ARBA" id="ARBA00022989"/>
    </source>
</evidence>
<evidence type="ECO:0000256" key="3">
    <source>
        <dbReference type="ARBA" id="ARBA00022679"/>
    </source>
</evidence>
<dbReference type="InterPro" id="IPR018365">
    <property type="entry name" value="Cell_cycle_FtsW-rel_CS"/>
</dbReference>
<evidence type="ECO:0000256" key="1">
    <source>
        <dbReference type="ARBA" id="ARBA00004141"/>
    </source>
</evidence>
<dbReference type="GO" id="GO:0009252">
    <property type="term" value="P:peptidoglycan biosynthetic process"/>
    <property type="evidence" value="ECO:0007669"/>
    <property type="project" value="UniProtKB-KW"/>
</dbReference>
<dbReference type="InterPro" id="IPR001182">
    <property type="entry name" value="FtsW/RodA"/>
</dbReference>
<keyword evidence="8 12" id="KW-0472">Membrane</keyword>
<dbReference type="GO" id="GO:0005886">
    <property type="term" value="C:plasma membrane"/>
    <property type="evidence" value="ECO:0007669"/>
    <property type="project" value="TreeGrafter"/>
</dbReference>
<comment type="catalytic activity">
    <reaction evidence="11">
        <text>[GlcNAc-(1-&gt;4)-Mur2Ac(oyl-L-Ala-gamma-D-Glu-L-Lys-D-Ala-D-Ala)](n)-di-trans,octa-cis-undecaprenyl diphosphate + beta-D-GlcNAc-(1-&gt;4)-Mur2Ac(oyl-L-Ala-gamma-D-Glu-L-Lys-D-Ala-D-Ala)-di-trans,octa-cis-undecaprenyl diphosphate = [GlcNAc-(1-&gt;4)-Mur2Ac(oyl-L-Ala-gamma-D-Glu-L-Lys-D-Ala-D-Ala)](n+1)-di-trans,octa-cis-undecaprenyl diphosphate + di-trans,octa-cis-undecaprenyl diphosphate + H(+)</text>
        <dbReference type="Rhea" id="RHEA:23708"/>
        <dbReference type="Rhea" id="RHEA-COMP:9602"/>
        <dbReference type="Rhea" id="RHEA-COMP:9603"/>
        <dbReference type="ChEBI" id="CHEBI:15378"/>
        <dbReference type="ChEBI" id="CHEBI:58405"/>
        <dbReference type="ChEBI" id="CHEBI:60033"/>
        <dbReference type="ChEBI" id="CHEBI:78435"/>
        <dbReference type="EC" id="2.4.99.28"/>
    </reaction>
</comment>
<dbReference type="EMBL" id="BARU01032443">
    <property type="protein sequence ID" value="GAH71148.1"/>
    <property type="molecule type" value="Genomic_DNA"/>
</dbReference>
<evidence type="ECO:0000256" key="9">
    <source>
        <dbReference type="ARBA" id="ARBA00032370"/>
    </source>
</evidence>
<dbReference type="PANTHER" id="PTHR30474:SF2">
    <property type="entry name" value="PEPTIDOGLYCAN GLYCOSYLTRANSFERASE FTSW-RELATED"/>
    <property type="match status" value="1"/>
</dbReference>
<sequence>YQRTRISSVLLQNDWFQKKAQANPTLGKILVGKKFSIKQWRRDEGFHLIRSRYAVASGRIKGYGYRQGPFIKYNFLPARHNDFIFAIIAQQWGFAGCAALLGLYVIIVGCGLEIAENNTDPFGRLLAVGIVAMFTVEVIVNVSMTLGLMPITGLTLPLVSYGGSSLLVSMVSVGLLNNVGRFRTFTVAPKAFE</sequence>
<feature type="transmembrane region" description="Helical" evidence="12">
    <location>
        <begin position="124"/>
        <end position="146"/>
    </location>
</feature>